<dbReference type="PANTHER" id="PTHR19849:SF1">
    <property type="entry name" value="F-BOX_WD REPEAT-CONTAINING PROTEIN 7"/>
    <property type="match status" value="1"/>
</dbReference>
<dbReference type="SUPFAM" id="SSF81383">
    <property type="entry name" value="F-box domain"/>
    <property type="match status" value="1"/>
</dbReference>
<feature type="compositionally biased region" description="Polar residues" evidence="5">
    <location>
        <begin position="194"/>
        <end position="209"/>
    </location>
</feature>
<evidence type="ECO:0000259" key="6">
    <source>
        <dbReference type="PROSITE" id="PS50181"/>
    </source>
</evidence>
<dbReference type="GO" id="GO:0043161">
    <property type="term" value="P:proteasome-mediated ubiquitin-dependent protein catabolic process"/>
    <property type="evidence" value="ECO:0007669"/>
    <property type="project" value="TreeGrafter"/>
</dbReference>
<evidence type="ECO:0000256" key="1">
    <source>
        <dbReference type="ARBA" id="ARBA00007968"/>
    </source>
</evidence>
<evidence type="ECO:0000313" key="7">
    <source>
        <dbReference type="EMBL" id="KJZ73694.1"/>
    </source>
</evidence>
<feature type="compositionally biased region" description="Low complexity" evidence="5">
    <location>
        <begin position="290"/>
        <end position="301"/>
    </location>
</feature>
<dbReference type="PANTHER" id="PTHR19849">
    <property type="entry name" value="PHOSPHOLIPASE A-2-ACTIVATING PROTEIN"/>
    <property type="match status" value="1"/>
</dbReference>
<evidence type="ECO:0000313" key="8">
    <source>
        <dbReference type="Proteomes" id="UP000054481"/>
    </source>
</evidence>
<dbReference type="PROSITE" id="PS00678">
    <property type="entry name" value="WD_REPEATS_1"/>
    <property type="match status" value="2"/>
</dbReference>
<feature type="repeat" description="WD" evidence="4">
    <location>
        <begin position="844"/>
        <end position="885"/>
    </location>
</feature>
<dbReference type="GO" id="GO:0043130">
    <property type="term" value="F:ubiquitin binding"/>
    <property type="evidence" value="ECO:0007669"/>
    <property type="project" value="TreeGrafter"/>
</dbReference>
<evidence type="ECO:0000256" key="5">
    <source>
        <dbReference type="SAM" id="MobiDB-lite"/>
    </source>
</evidence>
<feature type="region of interest" description="Disordered" evidence="5">
    <location>
        <begin position="130"/>
        <end position="246"/>
    </location>
</feature>
<feature type="region of interest" description="Disordered" evidence="5">
    <location>
        <begin position="333"/>
        <end position="386"/>
    </location>
</feature>
<evidence type="ECO:0000256" key="2">
    <source>
        <dbReference type="ARBA" id="ARBA00022574"/>
    </source>
</evidence>
<dbReference type="EMBL" id="KQ030532">
    <property type="protein sequence ID" value="KJZ73694.1"/>
    <property type="molecule type" value="Genomic_DNA"/>
</dbReference>
<accession>A0A0F8A4J6</accession>
<feature type="region of interest" description="Disordered" evidence="5">
    <location>
        <begin position="272"/>
        <end position="306"/>
    </location>
</feature>
<dbReference type="InterPro" id="IPR011047">
    <property type="entry name" value="Quinoprotein_ADH-like_sf"/>
</dbReference>
<keyword evidence="2 4" id="KW-0853">WD repeat</keyword>
<feature type="repeat" description="WD" evidence="4">
    <location>
        <begin position="886"/>
        <end position="925"/>
    </location>
</feature>
<dbReference type="Pfam" id="PF12937">
    <property type="entry name" value="F-box-like"/>
    <property type="match status" value="1"/>
</dbReference>
<dbReference type="PROSITE" id="PS50181">
    <property type="entry name" value="FBOX"/>
    <property type="match status" value="1"/>
</dbReference>
<dbReference type="Proteomes" id="UP000054481">
    <property type="component" value="Unassembled WGS sequence"/>
</dbReference>
<dbReference type="Gene3D" id="1.20.1280.50">
    <property type="match status" value="1"/>
</dbReference>
<dbReference type="InterPro" id="IPR019775">
    <property type="entry name" value="WD40_repeat_CS"/>
</dbReference>
<sequence>MTSSPSPARQPSEPRRPRSAHKVSVNITDASLNPAARSFQLQFSECVETKTVTTTTCLTRKFPHVFVRDPTPLASLDSKEYPLARKPTPPELLGFSYNLTGDNDHGDIDDLEDDEYDAVDDDTLARALAKPTRRHVSGTSTPTTLKLDHVPNESSSALDSVQSSNRSPLDAANHRRTRQTRASVAGSPTAASPAIQSPSCIRETPSSMAATARRGPIDRAARGAPGLTTPDLSEAPVLSSQRSSRRRLAHLERLQSSPLDSAADPAQHALCDAASPSTSDSHTVFSSNVATPPITDADAAPFGDVDNDESLQQSIRALHQRPAIDIVAAQDASLPSPRLSPTLAASQPPSADPDDGTTDSFRTSLTGPVSSWDESSVKHEGDGLEAGSFRNFEDTHLRKSLTSDGAPSPVVLDTQTMLEAFDSMKTEMKTFMMYQFLRRCPRSTLRVIADAVNPALKCDFLHQLPLELAYHVLSYLDCRDLCRAAQVSRHWRNIVDRNETGWKELFDRDGFTLPPGELNKAVVQGWGWQDPVGAHGFERDLSMYGRLTSSDYDLTRSLRHDAPSKSRTSKRKRGLSAYSSAERSKRRAAAAQDPILAREPTCQAEARQHKSEGPLSAANAAAAAVPDPQIGLPSLRQLHLFKSLYRRHHMIRRSWTSGDVRPSHVAFAAHPRHVITCLQFDDDKIITGSDDTLIHIYDTKTGKLRKRLEGHEGGVWALQYEGNILVSGSTDRSVRVWDIERGLCQQVFYGHTSTVRCLQILMPTETGRDSTGRAIVQPEKPLIITGSRDSQLRVWRLPEVGSRRYIQTHPPAQESDCPYFIRRLPYDSTVRVWRISTGEAMHVLRGHSQKVYSVVLDHERNRCISGSMDSLVKIWDLATGACLHTLEGHSLLVGLLDLRDERLVSAAADSTLRIWDPESGRCRHTLMAHTGAITCFQHDGRKVISGSEKTVKMWDVQTGECVQDLLTDLSGVWQVKFDGRRCVAAVQRDQLTYVEVLDFGAVRDGQPPEDLGKRILLNEHEVREIVEDGLA</sequence>
<dbReference type="Pfam" id="PF00400">
    <property type="entry name" value="WD40"/>
    <property type="match status" value="6"/>
</dbReference>
<feature type="compositionally biased region" description="Polar residues" evidence="5">
    <location>
        <begin position="358"/>
        <end position="374"/>
    </location>
</feature>
<dbReference type="OrthoDB" id="190105at2759"/>
<feature type="compositionally biased region" description="Polar residues" evidence="5">
    <location>
        <begin position="275"/>
        <end position="289"/>
    </location>
</feature>
<evidence type="ECO:0000256" key="4">
    <source>
        <dbReference type="PROSITE-ProRule" id="PRU00221"/>
    </source>
</evidence>
<dbReference type="CDD" id="cd00200">
    <property type="entry name" value="WD40"/>
    <property type="match status" value="1"/>
</dbReference>
<feature type="repeat" description="WD" evidence="4">
    <location>
        <begin position="778"/>
        <end position="797"/>
    </location>
</feature>
<feature type="region of interest" description="Disordered" evidence="5">
    <location>
        <begin position="1"/>
        <end position="22"/>
    </location>
</feature>
<proteinExistence type="inferred from homology"/>
<dbReference type="SMART" id="SM00320">
    <property type="entry name" value="WD40"/>
    <property type="match status" value="6"/>
</dbReference>
<dbReference type="GO" id="GO:0010992">
    <property type="term" value="P:ubiquitin recycling"/>
    <property type="evidence" value="ECO:0007669"/>
    <property type="project" value="TreeGrafter"/>
</dbReference>
<keyword evidence="3" id="KW-0677">Repeat</keyword>
<dbReference type="PROSITE" id="PS50294">
    <property type="entry name" value="WD_REPEATS_REGION"/>
    <property type="match status" value="3"/>
</dbReference>
<keyword evidence="8" id="KW-1185">Reference proteome</keyword>
<feature type="region of interest" description="Disordered" evidence="5">
    <location>
        <begin position="558"/>
        <end position="620"/>
    </location>
</feature>
<evidence type="ECO:0000256" key="3">
    <source>
        <dbReference type="ARBA" id="ARBA00022737"/>
    </source>
</evidence>
<dbReference type="Gene3D" id="2.130.10.10">
    <property type="entry name" value="YVTN repeat-like/Quinoprotein amine dehydrogenase"/>
    <property type="match status" value="1"/>
</dbReference>
<feature type="domain" description="F-box" evidence="6">
    <location>
        <begin position="458"/>
        <end position="505"/>
    </location>
</feature>
<dbReference type="InterPro" id="IPR036047">
    <property type="entry name" value="F-box-like_dom_sf"/>
</dbReference>
<feature type="repeat" description="WD" evidence="4">
    <location>
        <begin position="708"/>
        <end position="747"/>
    </location>
</feature>
<feature type="compositionally biased region" description="Polar residues" evidence="5">
    <location>
        <begin position="152"/>
        <end position="167"/>
    </location>
</feature>
<dbReference type="SUPFAM" id="SSF50998">
    <property type="entry name" value="Quinoprotein alcohol dehydrogenase-like"/>
    <property type="match status" value="1"/>
</dbReference>
<dbReference type="InterPro" id="IPR001680">
    <property type="entry name" value="WD40_rpt"/>
</dbReference>
<dbReference type="GO" id="GO:0005737">
    <property type="term" value="C:cytoplasm"/>
    <property type="evidence" value="ECO:0007669"/>
    <property type="project" value="TreeGrafter"/>
</dbReference>
<reference evidence="7 8" key="1">
    <citation type="journal article" date="2014" name="Genome Biol. Evol.">
        <title>Comparative genomics and transcriptomics analyses reveal divergent lifestyle features of nematode endoparasitic fungus Hirsutella minnesotensis.</title>
        <authorList>
            <person name="Lai Y."/>
            <person name="Liu K."/>
            <person name="Zhang X."/>
            <person name="Zhang X."/>
            <person name="Li K."/>
            <person name="Wang N."/>
            <person name="Shu C."/>
            <person name="Wu Y."/>
            <person name="Wang C."/>
            <person name="Bushley K.E."/>
            <person name="Xiang M."/>
            <person name="Liu X."/>
        </authorList>
    </citation>
    <scope>NUCLEOTIDE SEQUENCE [LARGE SCALE GENOMIC DNA]</scope>
    <source>
        <strain evidence="7 8">3608</strain>
    </source>
</reference>
<dbReference type="AlphaFoldDB" id="A0A0F8A4J6"/>
<dbReference type="SMART" id="SM00256">
    <property type="entry name" value="FBOX"/>
    <property type="match status" value="1"/>
</dbReference>
<name>A0A0F8A4J6_9HYPO</name>
<dbReference type="PRINTS" id="PR00320">
    <property type="entry name" value="GPROTEINBRPT"/>
</dbReference>
<dbReference type="InterPro" id="IPR020472">
    <property type="entry name" value="WD40_PAC1"/>
</dbReference>
<protein>
    <recommendedName>
        <fullName evidence="6">F-box domain-containing protein</fullName>
    </recommendedName>
</protein>
<dbReference type="CDD" id="cd22147">
    <property type="entry name" value="F-box_SpPof1-like"/>
    <property type="match status" value="1"/>
</dbReference>
<dbReference type="GO" id="GO:0005634">
    <property type="term" value="C:nucleus"/>
    <property type="evidence" value="ECO:0007669"/>
    <property type="project" value="TreeGrafter"/>
</dbReference>
<comment type="similarity">
    <text evidence="1">Belongs to the WD repeat MET30/SCONB/SCON-2 family.</text>
</comment>
<dbReference type="InterPro" id="IPR015943">
    <property type="entry name" value="WD40/YVTN_repeat-like_dom_sf"/>
</dbReference>
<organism evidence="7 8">
    <name type="scientific">Hirsutella minnesotensis 3608</name>
    <dbReference type="NCBI Taxonomy" id="1043627"/>
    <lineage>
        <taxon>Eukaryota</taxon>
        <taxon>Fungi</taxon>
        <taxon>Dikarya</taxon>
        <taxon>Ascomycota</taxon>
        <taxon>Pezizomycotina</taxon>
        <taxon>Sordariomycetes</taxon>
        <taxon>Hypocreomycetidae</taxon>
        <taxon>Hypocreales</taxon>
        <taxon>Ophiocordycipitaceae</taxon>
        <taxon>Hirsutella</taxon>
    </lineage>
</organism>
<dbReference type="PROSITE" id="PS50082">
    <property type="entry name" value="WD_REPEATS_2"/>
    <property type="match status" value="4"/>
</dbReference>
<gene>
    <name evidence="7" type="ORF">HIM_06812</name>
</gene>
<dbReference type="InterPro" id="IPR001810">
    <property type="entry name" value="F-box_dom"/>
</dbReference>